<dbReference type="Gene3D" id="2.60.120.580">
    <property type="entry name" value="Acetamidase/Formamidase-like domains"/>
    <property type="match status" value="1"/>
</dbReference>
<dbReference type="GeneID" id="57968765"/>
<comment type="caution">
    <text evidence="1">The sequence shown here is derived from an EMBL/GenBank/DDBJ whole genome shotgun (WGS) entry which is preliminary data.</text>
</comment>
<dbReference type="Pfam" id="PF03069">
    <property type="entry name" value="FmdA_AmdA"/>
    <property type="match status" value="2"/>
</dbReference>
<dbReference type="InterPro" id="IPR004304">
    <property type="entry name" value="FmdA_AmdA"/>
</dbReference>
<dbReference type="PANTHER" id="PTHR31891">
    <property type="entry name" value="FORMAMIDASE C869.04-RELATED"/>
    <property type="match status" value="1"/>
</dbReference>
<dbReference type="GO" id="GO:0016811">
    <property type="term" value="F:hydrolase activity, acting on carbon-nitrogen (but not peptide) bonds, in linear amides"/>
    <property type="evidence" value="ECO:0007669"/>
    <property type="project" value="InterPro"/>
</dbReference>
<dbReference type="SUPFAM" id="SSF141130">
    <property type="entry name" value="Acetamidase/Formamidase-like"/>
    <property type="match status" value="1"/>
</dbReference>
<gene>
    <name evidence="1" type="ORF">PM006_17960</name>
</gene>
<evidence type="ECO:0000313" key="2">
    <source>
        <dbReference type="Proteomes" id="UP001300871"/>
    </source>
</evidence>
<dbReference type="PANTHER" id="PTHR31891:SF1">
    <property type="entry name" value="FORMAMIDASE C869.04-RELATED"/>
    <property type="match status" value="1"/>
</dbReference>
<dbReference type="Gene3D" id="3.10.28.20">
    <property type="entry name" value="Acetamidase/Formamidase-like domains"/>
    <property type="match status" value="1"/>
</dbReference>
<dbReference type="Gene3D" id="2.40.10.120">
    <property type="match status" value="1"/>
</dbReference>
<name>A0AAW6AW75_CLOSY</name>
<evidence type="ECO:0000313" key="1">
    <source>
        <dbReference type="EMBL" id="MDB2002085.1"/>
    </source>
</evidence>
<sequence>MRVISKENAVFTFNAAHPPKCQIESGEIFWIEVEDAYRGQITDASVKRPELDTTKINWSTGPILVKDAKPGDVLCIEFLDFEFGPQGVMPSSMGLGLLGEMITQPDSKIIPIRDGYAIFSDEIHLPLTPMAGVCAVAPPPGLDLRCVYPGDFGGNLDTTKVTVGSKLYLPVFNDGANLCIGDFHACMGDGEVSGTAIETPGRGLVRVTLRKDCKIERPVIETNEAIYFLASAETLDECVKIAVKDGINYLMQKLELNFQDAYRLFSAACDTQISQVVNPLKTARARCPRFHEKIGRL</sequence>
<reference evidence="1" key="1">
    <citation type="submission" date="2023-01" db="EMBL/GenBank/DDBJ databases">
        <title>Human gut microbiome strain richness.</title>
        <authorList>
            <person name="Chen-Liaw A."/>
        </authorList>
    </citation>
    <scope>NUCLEOTIDE SEQUENCE</scope>
    <source>
        <strain evidence="1">B1_m1001713B170214d0_201011</strain>
    </source>
</reference>
<protein>
    <submittedName>
        <fullName evidence="1">Acetamidase/formamidase family protein</fullName>
    </submittedName>
</protein>
<organism evidence="1 2">
    <name type="scientific">Clostridium symbiosum</name>
    <name type="common">Bacteroides symbiosus</name>
    <dbReference type="NCBI Taxonomy" id="1512"/>
    <lineage>
        <taxon>Bacteria</taxon>
        <taxon>Bacillati</taxon>
        <taxon>Bacillota</taxon>
        <taxon>Clostridia</taxon>
        <taxon>Lachnospirales</taxon>
        <taxon>Lachnospiraceae</taxon>
        <taxon>Otoolea</taxon>
    </lineage>
</organism>
<proteinExistence type="predicted"/>
<dbReference type="Proteomes" id="UP001300871">
    <property type="component" value="Unassembled WGS sequence"/>
</dbReference>
<accession>A0AAW6AW75</accession>
<dbReference type="EMBL" id="JAQLGM010000058">
    <property type="protein sequence ID" value="MDB2002085.1"/>
    <property type="molecule type" value="Genomic_DNA"/>
</dbReference>
<dbReference type="RefSeq" id="WP_009298866.1">
    <property type="nucleotide sequence ID" value="NZ_JANKAG010000024.1"/>
</dbReference>
<dbReference type="AlphaFoldDB" id="A0AAW6AW75"/>